<dbReference type="Gene3D" id="3.30.40.10">
    <property type="entry name" value="Zinc/RING finger domain, C3HC4 (zinc finger)"/>
    <property type="match status" value="1"/>
</dbReference>
<dbReference type="OMA" id="GPFRWKK"/>
<evidence type="ECO:0000256" key="5">
    <source>
        <dbReference type="SAM" id="MobiDB-lite"/>
    </source>
</evidence>
<accession>G4Z7D8</accession>
<dbReference type="CDD" id="cd00065">
    <property type="entry name" value="FYVE_like_SF"/>
    <property type="match status" value="1"/>
</dbReference>
<evidence type="ECO:0000259" key="6">
    <source>
        <dbReference type="PROSITE" id="PS50178"/>
    </source>
</evidence>
<organism evidence="7 8">
    <name type="scientific">Phytophthora sojae (strain P6497)</name>
    <name type="common">Soybean stem and root rot agent</name>
    <name type="synonym">Phytophthora megasperma f. sp. glycines</name>
    <dbReference type="NCBI Taxonomy" id="1094619"/>
    <lineage>
        <taxon>Eukaryota</taxon>
        <taxon>Sar</taxon>
        <taxon>Stramenopiles</taxon>
        <taxon>Oomycota</taxon>
        <taxon>Peronosporomycetes</taxon>
        <taxon>Peronosporales</taxon>
        <taxon>Peronosporaceae</taxon>
        <taxon>Phytophthora</taxon>
    </lineage>
</organism>
<dbReference type="InterPro" id="IPR029016">
    <property type="entry name" value="GAF-like_dom_sf"/>
</dbReference>
<feature type="compositionally biased region" description="Low complexity" evidence="5">
    <location>
        <begin position="480"/>
        <end position="506"/>
    </location>
</feature>
<evidence type="ECO:0000256" key="2">
    <source>
        <dbReference type="ARBA" id="ARBA00022771"/>
    </source>
</evidence>
<evidence type="ECO:0000256" key="3">
    <source>
        <dbReference type="ARBA" id="ARBA00022833"/>
    </source>
</evidence>
<dbReference type="RefSeq" id="XP_009522363.1">
    <property type="nucleotide sequence ID" value="XM_009524068.1"/>
</dbReference>
<dbReference type="InterPro" id="IPR011011">
    <property type="entry name" value="Znf_FYVE_PHD"/>
</dbReference>
<dbReference type="SUPFAM" id="SSF57903">
    <property type="entry name" value="FYVE/PHD zinc finger"/>
    <property type="match status" value="1"/>
</dbReference>
<dbReference type="PROSITE" id="PS50178">
    <property type="entry name" value="ZF_FYVE"/>
    <property type="match status" value="1"/>
</dbReference>
<proteinExistence type="predicted"/>
<dbReference type="AlphaFoldDB" id="G4Z7D8"/>
<dbReference type="SUPFAM" id="SSF55781">
    <property type="entry name" value="GAF domain-like"/>
    <property type="match status" value="1"/>
</dbReference>
<dbReference type="PANTHER" id="PTHR43102:SF2">
    <property type="entry name" value="GAF DOMAIN-CONTAINING PROTEIN"/>
    <property type="match status" value="1"/>
</dbReference>
<keyword evidence="2 4" id="KW-0863">Zinc-finger</keyword>
<dbReference type="GO" id="GO:0008270">
    <property type="term" value="F:zinc ion binding"/>
    <property type="evidence" value="ECO:0007669"/>
    <property type="project" value="UniProtKB-KW"/>
</dbReference>
<feature type="region of interest" description="Disordered" evidence="5">
    <location>
        <begin position="428"/>
        <end position="567"/>
    </location>
</feature>
<evidence type="ECO:0000313" key="8">
    <source>
        <dbReference type="Proteomes" id="UP000002640"/>
    </source>
</evidence>
<dbReference type="GeneID" id="20656356"/>
<dbReference type="PANTHER" id="PTHR43102">
    <property type="entry name" value="SLR1143 PROTEIN"/>
    <property type="match status" value="1"/>
</dbReference>
<dbReference type="EMBL" id="JH159153">
    <property type="protein sequence ID" value="EGZ19646.1"/>
    <property type="molecule type" value="Genomic_DNA"/>
</dbReference>
<dbReference type="InParanoid" id="G4Z7D8"/>
<feature type="compositionally biased region" description="Low complexity" evidence="5">
    <location>
        <begin position="438"/>
        <end position="455"/>
    </location>
</feature>
<evidence type="ECO:0000256" key="1">
    <source>
        <dbReference type="ARBA" id="ARBA00022723"/>
    </source>
</evidence>
<name>G4Z7D8_PHYSP</name>
<feature type="domain" description="FYVE-type" evidence="6">
    <location>
        <begin position="331"/>
        <end position="384"/>
    </location>
</feature>
<dbReference type="InterPro" id="IPR013083">
    <property type="entry name" value="Znf_RING/FYVE/PHD"/>
</dbReference>
<gene>
    <name evidence="7" type="ORF">PHYSODRAFT_488937</name>
</gene>
<reference evidence="7 8" key="1">
    <citation type="journal article" date="2006" name="Science">
        <title>Phytophthora genome sequences uncover evolutionary origins and mechanisms of pathogenesis.</title>
        <authorList>
            <person name="Tyler B.M."/>
            <person name="Tripathy S."/>
            <person name="Zhang X."/>
            <person name="Dehal P."/>
            <person name="Jiang R.H."/>
            <person name="Aerts A."/>
            <person name="Arredondo F.D."/>
            <person name="Baxter L."/>
            <person name="Bensasson D."/>
            <person name="Beynon J.L."/>
            <person name="Chapman J."/>
            <person name="Damasceno C.M."/>
            <person name="Dorrance A.E."/>
            <person name="Dou D."/>
            <person name="Dickerman A.W."/>
            <person name="Dubchak I.L."/>
            <person name="Garbelotto M."/>
            <person name="Gijzen M."/>
            <person name="Gordon S.G."/>
            <person name="Govers F."/>
            <person name="Grunwald N.J."/>
            <person name="Huang W."/>
            <person name="Ivors K.L."/>
            <person name="Jones R.W."/>
            <person name="Kamoun S."/>
            <person name="Krampis K."/>
            <person name="Lamour K.H."/>
            <person name="Lee M.K."/>
            <person name="McDonald W.H."/>
            <person name="Medina M."/>
            <person name="Meijer H.J."/>
            <person name="Nordberg E.K."/>
            <person name="Maclean D.J."/>
            <person name="Ospina-Giraldo M.D."/>
            <person name="Morris P.F."/>
            <person name="Phuntumart V."/>
            <person name="Putnam N.H."/>
            <person name="Rash S."/>
            <person name="Rose J.K."/>
            <person name="Sakihama Y."/>
            <person name="Salamov A.A."/>
            <person name="Savidor A."/>
            <person name="Scheuring C.F."/>
            <person name="Smith B.M."/>
            <person name="Sobral B.W."/>
            <person name="Terry A."/>
            <person name="Torto-Alalibo T.A."/>
            <person name="Win J."/>
            <person name="Xu Z."/>
            <person name="Zhang H."/>
            <person name="Grigoriev I.V."/>
            <person name="Rokhsar D.S."/>
            <person name="Boore J.L."/>
        </authorList>
    </citation>
    <scope>NUCLEOTIDE SEQUENCE [LARGE SCALE GENOMIC DNA]</scope>
    <source>
        <strain evidence="7 8">P6497</strain>
    </source>
</reference>
<feature type="region of interest" description="Disordered" evidence="5">
    <location>
        <begin position="298"/>
        <end position="317"/>
    </location>
</feature>
<protein>
    <recommendedName>
        <fullName evidence="6">FYVE-type domain-containing protein</fullName>
    </recommendedName>
</protein>
<keyword evidence="8" id="KW-1185">Reference proteome</keyword>
<keyword evidence="1" id="KW-0479">Metal-binding</keyword>
<feature type="compositionally biased region" description="Low complexity" evidence="5">
    <location>
        <begin position="918"/>
        <end position="930"/>
    </location>
</feature>
<feature type="compositionally biased region" description="Polar residues" evidence="5">
    <location>
        <begin position="546"/>
        <end position="566"/>
    </location>
</feature>
<keyword evidence="3" id="KW-0862">Zinc</keyword>
<feature type="compositionally biased region" description="Basic and acidic residues" evidence="5">
    <location>
        <begin position="307"/>
        <end position="316"/>
    </location>
</feature>
<dbReference type="Proteomes" id="UP000002640">
    <property type="component" value="Unassembled WGS sequence"/>
</dbReference>
<dbReference type="InterPro" id="IPR000306">
    <property type="entry name" value="Znf_FYVE"/>
</dbReference>
<dbReference type="Pfam" id="PF01363">
    <property type="entry name" value="FYVE"/>
    <property type="match status" value="1"/>
</dbReference>
<evidence type="ECO:0000256" key="4">
    <source>
        <dbReference type="PROSITE-ProRule" id="PRU00091"/>
    </source>
</evidence>
<sequence length="967" mass="106753">MSLAPVDDEQHARLCGRARAKEIFQPMRWKRIGSLPDEAAKLYESARRSSSQRSYSLRAVRPLQASLAEVEAVLTGQTALLGRDDTPSLLARLLPATYVSGGRITRYPTLEHSTSERENVALQYARLKPYSAQHQQETKHAVLLESVDNYVLLGYTLSTKLQRSDTSKRKPSGLEPPVSVPSLLHLYRPVSAPAFAERRHDFRAERLATNEFSITYIIQELPPSEDQDEQEQQQQKESSVTLEVVLTCSLDSRQAEAAADDEAKEMLHQQKLRLRHDALCLTRLQPFIDAYRQEKVKGNATVSQPREPQHDPKDCDPNMLRGSMFLGGRTCGVCHRKFGPFRWKRHCESCEKIVCNQCLSVLAAAPSLSRRKKRVCSQCLYGETANVAAMHKAAADAAHEDGAGAPKAPETTTMNVFQFPSLESLVTKHKASRPAAPVTSQSSRGTSSRSSGRVQIDLGLDPALATSSRSSTDRRRARSRQSQLSQGSAVSTSSNTSATSSFVTATPDNRRATLADRTDLDDSESAMTKSMRTRRAKTVLIDEPQAKSTSHKPLNFITPLSTSAPTHSLFPTEEKEEELELEPVQPVAKPRATSCTNSMMQFVQLKTPEPDYELDYNWYNIFPKAPVDRTTAEMARAKYVEVSGLKVDARSLVFMRHDTELEEIARRVLDVASQWHGCSINIVGSYEVYCLVTASNKPELDLDDELLELEASPVTVDDVVPREESVSAYAVHHRSPFFVAEMEHDPRFRAHPLHTDQGAVSLLSFPIYSSGADAAGSMSTDGEAYCVATLDLWKRDHVPASSHVSHEWMSSIGELLRNISARLEALSMESHAFLKPRARAGHSFGSSCDSRGSTRRADSIVDLYDIDSEAVVDSPPLSQAETMDRLTSLSYAKVRGLGLGGMSGPGSSTWKYDSDNESTTSSQSASSQSSRFSSHLYTAADMHSTIESLLQQASKTSKYISETGVSI</sequence>
<dbReference type="InterPro" id="IPR017455">
    <property type="entry name" value="Znf_FYVE-rel"/>
</dbReference>
<evidence type="ECO:0000313" key="7">
    <source>
        <dbReference type="EMBL" id="EGZ19646.1"/>
    </source>
</evidence>
<dbReference type="Gene3D" id="3.30.450.40">
    <property type="match status" value="1"/>
</dbReference>
<feature type="compositionally biased region" description="Basic and acidic residues" evidence="5">
    <location>
        <begin position="508"/>
        <end position="520"/>
    </location>
</feature>
<dbReference type="KEGG" id="psoj:PHYSODRAFT_488937"/>
<feature type="region of interest" description="Disordered" evidence="5">
    <location>
        <begin position="903"/>
        <end position="930"/>
    </location>
</feature>